<evidence type="ECO:0000256" key="7">
    <source>
        <dbReference type="ARBA" id="ARBA00023012"/>
    </source>
</evidence>
<evidence type="ECO:0000256" key="8">
    <source>
        <dbReference type="SAM" id="MobiDB-lite"/>
    </source>
</evidence>
<evidence type="ECO:0000256" key="9">
    <source>
        <dbReference type="SAM" id="Phobius"/>
    </source>
</evidence>
<feature type="transmembrane region" description="Helical" evidence="9">
    <location>
        <begin position="164"/>
        <end position="189"/>
    </location>
</feature>
<evidence type="ECO:0000256" key="5">
    <source>
        <dbReference type="ARBA" id="ARBA00022679"/>
    </source>
</evidence>
<proteinExistence type="predicted"/>
<feature type="domain" description="HAMP" evidence="11">
    <location>
        <begin position="189"/>
        <end position="241"/>
    </location>
</feature>
<gene>
    <name evidence="12" type="ORF">JQM67_11300</name>
</gene>
<organism evidence="12 13">
    <name type="scientific">Anaeromassilibacillus senegalensis</name>
    <dbReference type="NCBI Taxonomy" id="1673717"/>
    <lineage>
        <taxon>Bacteria</taxon>
        <taxon>Bacillati</taxon>
        <taxon>Bacillota</taxon>
        <taxon>Clostridia</taxon>
        <taxon>Eubacteriales</taxon>
        <taxon>Acutalibacteraceae</taxon>
        <taxon>Anaeromassilibacillus</taxon>
    </lineage>
</organism>
<evidence type="ECO:0000256" key="2">
    <source>
        <dbReference type="ARBA" id="ARBA00004370"/>
    </source>
</evidence>
<dbReference type="PROSITE" id="PS50885">
    <property type="entry name" value="HAMP"/>
    <property type="match status" value="1"/>
</dbReference>
<dbReference type="GO" id="GO:0016301">
    <property type="term" value="F:kinase activity"/>
    <property type="evidence" value="ECO:0007669"/>
    <property type="project" value="UniProtKB-KW"/>
</dbReference>
<dbReference type="SUPFAM" id="SSF158472">
    <property type="entry name" value="HAMP domain-like"/>
    <property type="match status" value="1"/>
</dbReference>
<dbReference type="InterPro" id="IPR003661">
    <property type="entry name" value="HisK_dim/P_dom"/>
</dbReference>
<evidence type="ECO:0000256" key="6">
    <source>
        <dbReference type="ARBA" id="ARBA00022777"/>
    </source>
</evidence>
<dbReference type="InterPro" id="IPR036890">
    <property type="entry name" value="HATPase_C_sf"/>
</dbReference>
<dbReference type="Pfam" id="PF02518">
    <property type="entry name" value="HATPase_c"/>
    <property type="match status" value="1"/>
</dbReference>
<dbReference type="Proteomes" id="UP001299220">
    <property type="component" value="Unassembled WGS sequence"/>
</dbReference>
<dbReference type="PANTHER" id="PTHR43711:SF1">
    <property type="entry name" value="HISTIDINE KINASE 1"/>
    <property type="match status" value="1"/>
</dbReference>
<reference evidence="12 13" key="1">
    <citation type="submission" date="2020-12" db="EMBL/GenBank/DDBJ databases">
        <title>Whole genome sequences of gut porcine anaerobes.</title>
        <authorList>
            <person name="Kubasova T."/>
            <person name="Jahodarova E."/>
            <person name="Rychlik I."/>
        </authorList>
    </citation>
    <scope>NUCLEOTIDE SEQUENCE [LARGE SCALE GENOMIC DNA]</scope>
    <source>
        <strain evidence="12 13">An867</strain>
    </source>
</reference>
<evidence type="ECO:0000256" key="3">
    <source>
        <dbReference type="ARBA" id="ARBA00012438"/>
    </source>
</evidence>
<comment type="catalytic activity">
    <reaction evidence="1">
        <text>ATP + protein L-histidine = ADP + protein N-phospho-L-histidine.</text>
        <dbReference type="EC" id="2.7.13.3"/>
    </reaction>
</comment>
<dbReference type="Pfam" id="PF00672">
    <property type="entry name" value="HAMP"/>
    <property type="match status" value="1"/>
</dbReference>
<dbReference type="Gene3D" id="1.10.287.130">
    <property type="match status" value="1"/>
</dbReference>
<dbReference type="Gene3D" id="3.30.565.10">
    <property type="entry name" value="Histidine kinase-like ATPase, C-terminal domain"/>
    <property type="match status" value="1"/>
</dbReference>
<dbReference type="InterPro" id="IPR005467">
    <property type="entry name" value="His_kinase_dom"/>
</dbReference>
<keyword evidence="9" id="KW-1133">Transmembrane helix</keyword>
<keyword evidence="4" id="KW-0597">Phosphoprotein</keyword>
<keyword evidence="6 12" id="KW-0418">Kinase</keyword>
<evidence type="ECO:0000313" key="12">
    <source>
        <dbReference type="EMBL" id="MCF2653186.1"/>
    </source>
</evidence>
<dbReference type="InterPro" id="IPR003660">
    <property type="entry name" value="HAMP_dom"/>
</dbReference>
<dbReference type="CDD" id="cd00082">
    <property type="entry name" value="HisKA"/>
    <property type="match status" value="1"/>
</dbReference>
<keyword evidence="9" id="KW-0472">Membrane</keyword>
<dbReference type="Pfam" id="PF00512">
    <property type="entry name" value="HisKA"/>
    <property type="match status" value="1"/>
</dbReference>
<protein>
    <recommendedName>
        <fullName evidence="3">histidine kinase</fullName>
        <ecNumber evidence="3">2.7.13.3</ecNumber>
    </recommendedName>
</protein>
<keyword evidence="13" id="KW-1185">Reference proteome</keyword>
<dbReference type="EMBL" id="JAFBIT010000003">
    <property type="protein sequence ID" value="MCF2653186.1"/>
    <property type="molecule type" value="Genomic_DNA"/>
</dbReference>
<dbReference type="Gene3D" id="6.10.340.10">
    <property type="match status" value="1"/>
</dbReference>
<evidence type="ECO:0000256" key="4">
    <source>
        <dbReference type="ARBA" id="ARBA00022553"/>
    </source>
</evidence>
<dbReference type="CDD" id="cd00075">
    <property type="entry name" value="HATPase"/>
    <property type="match status" value="1"/>
</dbReference>
<dbReference type="SUPFAM" id="SSF47384">
    <property type="entry name" value="Homodimeric domain of signal transducing histidine kinase"/>
    <property type="match status" value="1"/>
</dbReference>
<dbReference type="SMART" id="SM00387">
    <property type="entry name" value="HATPase_c"/>
    <property type="match status" value="1"/>
</dbReference>
<dbReference type="SMART" id="SM00304">
    <property type="entry name" value="HAMP"/>
    <property type="match status" value="1"/>
</dbReference>
<dbReference type="InterPro" id="IPR036097">
    <property type="entry name" value="HisK_dim/P_sf"/>
</dbReference>
<dbReference type="SUPFAM" id="SSF55874">
    <property type="entry name" value="ATPase domain of HSP90 chaperone/DNA topoisomerase II/histidine kinase"/>
    <property type="match status" value="1"/>
</dbReference>
<dbReference type="InterPro" id="IPR003594">
    <property type="entry name" value="HATPase_dom"/>
</dbReference>
<name>A0ABS9CPW2_9FIRM</name>
<evidence type="ECO:0000313" key="13">
    <source>
        <dbReference type="Proteomes" id="UP001299220"/>
    </source>
</evidence>
<comment type="caution">
    <text evidence="12">The sequence shown here is derived from an EMBL/GenBank/DDBJ whole genome shotgun (WGS) entry which is preliminary data.</text>
</comment>
<evidence type="ECO:0000259" key="10">
    <source>
        <dbReference type="PROSITE" id="PS50109"/>
    </source>
</evidence>
<keyword evidence="9" id="KW-0812">Transmembrane</keyword>
<keyword evidence="5" id="KW-0808">Transferase</keyword>
<evidence type="ECO:0000259" key="11">
    <source>
        <dbReference type="PROSITE" id="PS50885"/>
    </source>
</evidence>
<dbReference type="PRINTS" id="PR00344">
    <property type="entry name" value="BCTRLSENSOR"/>
</dbReference>
<comment type="subcellular location">
    <subcellularLocation>
        <location evidence="2">Membrane</location>
    </subcellularLocation>
</comment>
<dbReference type="EC" id="2.7.13.3" evidence="3"/>
<dbReference type="PANTHER" id="PTHR43711">
    <property type="entry name" value="TWO-COMPONENT HISTIDINE KINASE"/>
    <property type="match status" value="1"/>
</dbReference>
<sequence>MIIVFSSFVVLGSVMMVFFSGYTKNDKRKLLTQSANSMASITSAVDITNAGTPQLLGLFVQSFSLNIDADIFVTDLEGTVLFGAYANSTSRVGTQFTPFESVPPDIVARAAAGSFSGTGRKNGIYKDPYYVIGVPLYASTGDKTPVGAVFAATNATTLTEYQFAAFQMFLIAAAAAFVLAFCVVGLFSYRLVKPLRQMSAAAKSFGNGDFSMRVPVTSSDEIGQLALAFNNMADSLSNSESMNRSFVANVSHELKTPMTTIAGFIDGILDGTIPPERQTHYLRIVSDEVKRLSRLVKTMLNLSRIDNGELKLRPADFDISETVLSTVLTFEKSIEEKHIDIRGLDTLTPQQVRGDEDLLHQVIYNLVENAVKFTNKGGYIAFTVSDSIDRVAVAIENSGSGIQADELPMVFEKFYKTDKSRSQDKNGMGLGLYLVKTIIKLHGGDITVSSTVDQYTQFSFYIPKPQEAPKLKPAYSVPVEDAVITERPKKEHRGHTKDDSSNQ</sequence>
<dbReference type="CDD" id="cd06225">
    <property type="entry name" value="HAMP"/>
    <property type="match status" value="1"/>
</dbReference>
<dbReference type="SMART" id="SM00388">
    <property type="entry name" value="HisKA"/>
    <property type="match status" value="1"/>
</dbReference>
<dbReference type="InterPro" id="IPR004358">
    <property type="entry name" value="Sig_transdc_His_kin-like_C"/>
</dbReference>
<dbReference type="PROSITE" id="PS50109">
    <property type="entry name" value="HIS_KIN"/>
    <property type="match status" value="1"/>
</dbReference>
<feature type="domain" description="Histidine kinase" evidence="10">
    <location>
        <begin position="249"/>
        <end position="466"/>
    </location>
</feature>
<accession>A0ABS9CPW2</accession>
<feature type="region of interest" description="Disordered" evidence="8">
    <location>
        <begin position="482"/>
        <end position="503"/>
    </location>
</feature>
<evidence type="ECO:0000256" key="1">
    <source>
        <dbReference type="ARBA" id="ARBA00000085"/>
    </source>
</evidence>
<keyword evidence="7" id="KW-0902">Two-component regulatory system</keyword>
<dbReference type="InterPro" id="IPR050736">
    <property type="entry name" value="Sensor_HK_Regulatory"/>
</dbReference>